<dbReference type="Proteomes" id="UP000531168">
    <property type="component" value="Unassembled WGS sequence"/>
</dbReference>
<dbReference type="Pfam" id="PF07686">
    <property type="entry name" value="V-set"/>
    <property type="match status" value="1"/>
</dbReference>
<accession>A0A7L0M3E5</accession>
<proteinExistence type="predicted"/>
<evidence type="ECO:0000256" key="3">
    <source>
        <dbReference type="ARBA" id="ARBA00043265"/>
    </source>
</evidence>
<dbReference type="PANTHER" id="PTHR23266">
    <property type="entry name" value="IMMUNOGLOBULIN HEAVY CHAIN"/>
    <property type="match status" value="1"/>
</dbReference>
<dbReference type="InterPro" id="IPR007110">
    <property type="entry name" value="Ig-like_dom"/>
</dbReference>
<feature type="domain" description="Ig-like" evidence="4">
    <location>
        <begin position="18"/>
        <end position="99"/>
    </location>
</feature>
<dbReference type="GO" id="GO:0019814">
    <property type="term" value="C:immunoglobulin complex"/>
    <property type="evidence" value="ECO:0007669"/>
    <property type="project" value="UniProtKB-KW"/>
</dbReference>
<dbReference type="SUPFAM" id="SSF48726">
    <property type="entry name" value="Immunoglobulin"/>
    <property type="match status" value="1"/>
</dbReference>
<gene>
    <name evidence="5" type="primary">Ighv364d_1</name>
    <name evidence="5" type="ORF">AMAGUI_R05756</name>
</gene>
<dbReference type="InterPro" id="IPR050199">
    <property type="entry name" value="IgHV"/>
</dbReference>
<keyword evidence="2" id="KW-1064">Adaptive immunity</keyword>
<feature type="non-terminal residue" evidence="5">
    <location>
        <position position="1"/>
    </location>
</feature>
<dbReference type="InterPro" id="IPR013783">
    <property type="entry name" value="Ig-like_fold"/>
</dbReference>
<dbReference type="PROSITE" id="PS50835">
    <property type="entry name" value="IG_LIKE"/>
    <property type="match status" value="1"/>
</dbReference>
<dbReference type="InterPro" id="IPR013106">
    <property type="entry name" value="Ig_V-set"/>
</dbReference>
<evidence type="ECO:0000256" key="2">
    <source>
        <dbReference type="ARBA" id="ARBA00023130"/>
    </source>
</evidence>
<name>A0A7L0M3E5_9PSIT</name>
<evidence type="ECO:0000313" key="6">
    <source>
        <dbReference type="Proteomes" id="UP000531168"/>
    </source>
</evidence>
<evidence type="ECO:0000259" key="4">
    <source>
        <dbReference type="PROSITE" id="PS50835"/>
    </source>
</evidence>
<organism evidence="5 6">
    <name type="scientific">Amazona guildingii</name>
    <dbReference type="NCBI Taxonomy" id="175529"/>
    <lineage>
        <taxon>Eukaryota</taxon>
        <taxon>Metazoa</taxon>
        <taxon>Chordata</taxon>
        <taxon>Craniata</taxon>
        <taxon>Vertebrata</taxon>
        <taxon>Euteleostomi</taxon>
        <taxon>Archelosauria</taxon>
        <taxon>Archosauria</taxon>
        <taxon>Dinosauria</taxon>
        <taxon>Saurischia</taxon>
        <taxon>Theropoda</taxon>
        <taxon>Coelurosauria</taxon>
        <taxon>Aves</taxon>
        <taxon>Neognathae</taxon>
        <taxon>Neoaves</taxon>
        <taxon>Telluraves</taxon>
        <taxon>Australaves</taxon>
        <taxon>Psittaciformes</taxon>
        <taxon>Psittacidae</taxon>
        <taxon>Amazona</taxon>
    </lineage>
</organism>
<dbReference type="AlphaFoldDB" id="A0A7L0M3E5"/>
<dbReference type="InterPro" id="IPR036179">
    <property type="entry name" value="Ig-like_dom_sf"/>
</dbReference>
<evidence type="ECO:0000256" key="1">
    <source>
        <dbReference type="ARBA" id="ARBA00022859"/>
    </source>
</evidence>
<protein>
    <submittedName>
        <fullName evidence="5">HV64D protein</fullName>
    </submittedName>
</protein>
<dbReference type="EMBL" id="VXAR01004728">
    <property type="protein sequence ID" value="NXK75556.1"/>
    <property type="molecule type" value="Genomic_DNA"/>
</dbReference>
<keyword evidence="3" id="KW-1280">Immunoglobulin</keyword>
<feature type="non-terminal residue" evidence="5">
    <location>
        <position position="99"/>
    </location>
</feature>
<keyword evidence="1" id="KW-0391">Immunity</keyword>
<dbReference type="FunFam" id="2.60.40.10:FF:002198">
    <property type="entry name" value="Immunoglobulin heavy variable 5-2"/>
    <property type="match status" value="1"/>
</dbReference>
<dbReference type="GO" id="GO:0005576">
    <property type="term" value="C:extracellular region"/>
    <property type="evidence" value="ECO:0007669"/>
    <property type="project" value="UniProtKB-ARBA"/>
</dbReference>
<reference evidence="5 6" key="1">
    <citation type="submission" date="2019-09" db="EMBL/GenBank/DDBJ databases">
        <title>Bird 10,000 Genomes (B10K) Project - Family phase.</title>
        <authorList>
            <person name="Zhang G."/>
        </authorList>
    </citation>
    <scope>NUCLEOTIDE SEQUENCE [LARGE SCALE GENOMIC DNA]</scope>
    <source>
        <strain evidence="5">B10K-DU-001-46</strain>
        <tissue evidence="5">Muscle</tissue>
    </source>
</reference>
<comment type="caution">
    <text evidence="5">The sequence shown here is derived from an EMBL/GenBank/DDBJ whole genome shotgun (WGS) entry which is preliminary data.</text>
</comment>
<evidence type="ECO:0000313" key="5">
    <source>
        <dbReference type="EMBL" id="NXK75556.1"/>
    </source>
</evidence>
<keyword evidence="6" id="KW-1185">Reference proteome</keyword>
<dbReference type="Gene3D" id="2.60.40.10">
    <property type="entry name" value="Immunoglobulins"/>
    <property type="match status" value="1"/>
</dbReference>
<dbReference type="SMART" id="SM00406">
    <property type="entry name" value="IGv"/>
    <property type="match status" value="1"/>
</dbReference>
<dbReference type="GO" id="GO:0002250">
    <property type="term" value="P:adaptive immune response"/>
    <property type="evidence" value="ECO:0007669"/>
    <property type="project" value="UniProtKB-KW"/>
</dbReference>
<sequence>LRAAVTLEESGGGLQSPGGSMRLLCRASGFTFTDYAMGWMRQAPGQGLERVASIFSGGSSTWYAPSVQGRATITRDNSQGTVTLQMSGLTAQDTATYYC</sequence>